<reference evidence="1 2" key="1">
    <citation type="submission" date="2014-04" db="EMBL/GenBank/DDBJ databases">
        <authorList>
            <consortium name="DOE Joint Genome Institute"/>
            <person name="Kuo A."/>
            <person name="Kohler A."/>
            <person name="Jargeat P."/>
            <person name="Nagy L.G."/>
            <person name="Floudas D."/>
            <person name="Copeland A."/>
            <person name="Barry K.W."/>
            <person name="Cichocki N."/>
            <person name="Veneault-Fourrey C."/>
            <person name="LaButti K."/>
            <person name="Lindquist E.A."/>
            <person name="Lipzen A."/>
            <person name="Lundell T."/>
            <person name="Morin E."/>
            <person name="Murat C."/>
            <person name="Sun H."/>
            <person name="Tunlid A."/>
            <person name="Henrissat B."/>
            <person name="Grigoriev I.V."/>
            <person name="Hibbett D.S."/>
            <person name="Martin F."/>
            <person name="Nordberg H.P."/>
            <person name="Cantor M.N."/>
            <person name="Hua S.X."/>
        </authorList>
    </citation>
    <scope>NUCLEOTIDE SEQUENCE [LARGE SCALE GENOMIC DNA]</scope>
    <source>
        <strain evidence="1 2">Ve08.2h10</strain>
    </source>
</reference>
<evidence type="ECO:0000313" key="1">
    <source>
        <dbReference type="EMBL" id="KIK95711.1"/>
    </source>
</evidence>
<sequence>MPQLTHTQRDCQTGVNWPLASTCVLRWPDTAVVVRRRKASSELIAVASNIARLDAFPERHWAKQKAPKSRRTIDGQSVGGFRGTVALRSFKLG</sequence>
<gene>
    <name evidence="1" type="ORF">PAXRUDRAFT_364751</name>
</gene>
<evidence type="ECO:0000313" key="2">
    <source>
        <dbReference type="Proteomes" id="UP000054538"/>
    </source>
</evidence>
<name>A0A0D0DZ64_9AGAM</name>
<organism evidence="1 2">
    <name type="scientific">Paxillus rubicundulus Ve08.2h10</name>
    <dbReference type="NCBI Taxonomy" id="930991"/>
    <lineage>
        <taxon>Eukaryota</taxon>
        <taxon>Fungi</taxon>
        <taxon>Dikarya</taxon>
        <taxon>Basidiomycota</taxon>
        <taxon>Agaricomycotina</taxon>
        <taxon>Agaricomycetes</taxon>
        <taxon>Agaricomycetidae</taxon>
        <taxon>Boletales</taxon>
        <taxon>Paxilineae</taxon>
        <taxon>Paxillaceae</taxon>
        <taxon>Paxillus</taxon>
    </lineage>
</organism>
<reference evidence="2" key="2">
    <citation type="submission" date="2015-01" db="EMBL/GenBank/DDBJ databases">
        <title>Evolutionary Origins and Diversification of the Mycorrhizal Mutualists.</title>
        <authorList>
            <consortium name="DOE Joint Genome Institute"/>
            <consortium name="Mycorrhizal Genomics Consortium"/>
            <person name="Kohler A."/>
            <person name="Kuo A."/>
            <person name="Nagy L.G."/>
            <person name="Floudas D."/>
            <person name="Copeland A."/>
            <person name="Barry K.W."/>
            <person name="Cichocki N."/>
            <person name="Veneault-Fourrey C."/>
            <person name="LaButti K."/>
            <person name="Lindquist E.A."/>
            <person name="Lipzen A."/>
            <person name="Lundell T."/>
            <person name="Morin E."/>
            <person name="Murat C."/>
            <person name="Riley R."/>
            <person name="Ohm R."/>
            <person name="Sun H."/>
            <person name="Tunlid A."/>
            <person name="Henrissat B."/>
            <person name="Grigoriev I.V."/>
            <person name="Hibbett D.S."/>
            <person name="Martin F."/>
        </authorList>
    </citation>
    <scope>NUCLEOTIDE SEQUENCE [LARGE SCALE GENOMIC DNA]</scope>
    <source>
        <strain evidence="2">Ve08.2h10</strain>
    </source>
</reference>
<dbReference type="InParanoid" id="A0A0D0DZ64"/>
<dbReference type="AlphaFoldDB" id="A0A0D0DZ64"/>
<accession>A0A0D0DZ64</accession>
<keyword evidence="2" id="KW-1185">Reference proteome</keyword>
<dbReference type="EMBL" id="KN825025">
    <property type="protein sequence ID" value="KIK95711.1"/>
    <property type="molecule type" value="Genomic_DNA"/>
</dbReference>
<proteinExistence type="predicted"/>
<protein>
    <submittedName>
        <fullName evidence="1">Uncharacterized protein</fullName>
    </submittedName>
</protein>
<dbReference type="HOGENOM" id="CLU_2400328_0_0_1"/>
<dbReference type="Proteomes" id="UP000054538">
    <property type="component" value="Unassembled WGS sequence"/>
</dbReference>